<evidence type="ECO:0000313" key="3">
    <source>
        <dbReference type="EMBL" id="RGM59077.1"/>
    </source>
</evidence>
<dbReference type="PANTHER" id="PTHR37312">
    <property type="entry name" value="MEMBRANE-BOUND ACYLTRANSFERASE YKRP-RELATED"/>
    <property type="match status" value="1"/>
</dbReference>
<dbReference type="InterPro" id="IPR052734">
    <property type="entry name" value="Nod_factor_acetyltransferase"/>
</dbReference>
<organism evidence="4 6">
    <name type="scientific">Bacteroides uniformis</name>
    <dbReference type="NCBI Taxonomy" id="820"/>
    <lineage>
        <taxon>Bacteria</taxon>
        <taxon>Pseudomonadati</taxon>
        <taxon>Bacteroidota</taxon>
        <taxon>Bacteroidia</taxon>
        <taxon>Bacteroidales</taxon>
        <taxon>Bacteroidaceae</taxon>
        <taxon>Bacteroides</taxon>
    </lineage>
</organism>
<feature type="transmembrane region" description="Helical" evidence="1">
    <location>
        <begin position="83"/>
        <end position="102"/>
    </location>
</feature>
<feature type="transmembrane region" description="Helical" evidence="1">
    <location>
        <begin position="313"/>
        <end position="333"/>
    </location>
</feature>
<proteinExistence type="predicted"/>
<dbReference type="GO" id="GO:0016747">
    <property type="term" value="F:acyltransferase activity, transferring groups other than amino-acyl groups"/>
    <property type="evidence" value="ECO:0007669"/>
    <property type="project" value="InterPro"/>
</dbReference>
<keyword evidence="1" id="KW-1133">Transmembrane helix</keyword>
<feature type="transmembrane region" description="Helical" evidence="1">
    <location>
        <begin position="186"/>
        <end position="206"/>
    </location>
</feature>
<protein>
    <submittedName>
        <fullName evidence="4">Acyltransferase</fullName>
    </submittedName>
</protein>
<reference evidence="5 6" key="1">
    <citation type="submission" date="2018-08" db="EMBL/GenBank/DDBJ databases">
        <title>A genome reference for cultivated species of the human gut microbiota.</title>
        <authorList>
            <person name="Zou Y."/>
            <person name="Xue W."/>
            <person name="Luo G."/>
        </authorList>
    </citation>
    <scope>NUCLEOTIDE SEQUENCE [LARGE SCALE GENOMIC DNA]</scope>
    <source>
        <strain evidence="4 6">AF17-20</strain>
        <strain evidence="3 5">OM07-9</strain>
    </source>
</reference>
<keyword evidence="4" id="KW-0012">Acyltransferase</keyword>
<evidence type="ECO:0000313" key="5">
    <source>
        <dbReference type="Proteomes" id="UP000261295"/>
    </source>
</evidence>
<keyword evidence="4" id="KW-0808">Transferase</keyword>
<dbReference type="EMBL" id="QRXV01000012">
    <property type="protein sequence ID" value="RGU39012.1"/>
    <property type="molecule type" value="Genomic_DNA"/>
</dbReference>
<dbReference type="PANTHER" id="PTHR37312:SF1">
    <property type="entry name" value="MEMBRANE-BOUND ACYLTRANSFERASE YKRP-RELATED"/>
    <property type="match status" value="1"/>
</dbReference>
<evidence type="ECO:0000256" key="1">
    <source>
        <dbReference type="SAM" id="Phobius"/>
    </source>
</evidence>
<keyword evidence="1" id="KW-0472">Membrane</keyword>
<dbReference type="Proteomes" id="UP000284022">
    <property type="component" value="Unassembled WGS sequence"/>
</dbReference>
<feature type="transmembrane region" description="Helical" evidence="1">
    <location>
        <begin position="133"/>
        <end position="153"/>
    </location>
</feature>
<name>A0A173YP71_BACUN</name>
<feature type="transmembrane region" description="Helical" evidence="1">
    <location>
        <begin position="160"/>
        <end position="180"/>
    </location>
</feature>
<dbReference type="AlphaFoldDB" id="A0A173YP71"/>
<accession>A0A173YP71</accession>
<dbReference type="Proteomes" id="UP000261295">
    <property type="component" value="Unassembled WGS sequence"/>
</dbReference>
<comment type="caution">
    <text evidence="4">The sequence shown here is derived from an EMBL/GenBank/DDBJ whole genome shotgun (WGS) entry which is preliminary data.</text>
</comment>
<feature type="transmembrane region" description="Helical" evidence="1">
    <location>
        <begin position="253"/>
        <end position="274"/>
    </location>
</feature>
<feature type="transmembrane region" description="Helical" evidence="1">
    <location>
        <begin position="20"/>
        <end position="38"/>
    </location>
</feature>
<dbReference type="EMBL" id="QSTL01000001">
    <property type="protein sequence ID" value="RGM59077.1"/>
    <property type="molecule type" value="Genomic_DNA"/>
</dbReference>
<feature type="transmembrane region" description="Helical" evidence="1">
    <location>
        <begin position="58"/>
        <end position="76"/>
    </location>
</feature>
<feature type="transmembrane region" description="Helical" evidence="1">
    <location>
        <begin position="221"/>
        <end position="241"/>
    </location>
</feature>
<dbReference type="RefSeq" id="WP_057256083.1">
    <property type="nucleotide sequence ID" value="NZ_BQNO01000001.1"/>
</dbReference>
<evidence type="ECO:0000259" key="2">
    <source>
        <dbReference type="Pfam" id="PF01757"/>
    </source>
</evidence>
<keyword evidence="1" id="KW-0812">Transmembrane</keyword>
<evidence type="ECO:0000313" key="4">
    <source>
        <dbReference type="EMBL" id="RGU39012.1"/>
    </source>
</evidence>
<sequence length="349" mass="40709">MINSKNKIHQGGGRIEYIDLAKGFCIILVVLFHCDIYFYHIGYEFNTMVGNTFRMPLYYFLSGLFFKPYNGFFNFAIRKANKLLIPFFFFYFCTGVIVPFILQELNVDMGIKSVIGWHSFIDFYNEKFTNIPLWFLLSLFETNIIFYFCLIFIEKYTKCFKIATLICILFIIGIIGFFMGRNNVNIQIFIDTSMTVLPFFAIGYIFRKYTHILEPNKWDKYWILFVLMSGGITYLLSGGNLMYIENKFDVHPIAFYVSGITGTLCVLFISKAIVKIPFISYIGRYSIMLLVTHLLLLAVVSLIINKIISNHDRAYWCTVCITLASYSIIIPLMKRFLPFVTAQKDLFKV</sequence>
<evidence type="ECO:0000313" key="6">
    <source>
        <dbReference type="Proteomes" id="UP000284022"/>
    </source>
</evidence>
<gene>
    <name evidence="4" type="ORF">DWW83_12600</name>
    <name evidence="3" type="ORF">DXC07_02715</name>
</gene>
<feature type="transmembrane region" description="Helical" evidence="1">
    <location>
        <begin position="286"/>
        <end position="307"/>
    </location>
</feature>
<dbReference type="Pfam" id="PF01757">
    <property type="entry name" value="Acyl_transf_3"/>
    <property type="match status" value="1"/>
</dbReference>
<feature type="domain" description="Acyltransferase 3" evidence="2">
    <location>
        <begin position="16"/>
        <end position="324"/>
    </location>
</feature>
<dbReference type="InterPro" id="IPR002656">
    <property type="entry name" value="Acyl_transf_3_dom"/>
</dbReference>